<proteinExistence type="predicted"/>
<dbReference type="HOGENOM" id="CLU_693945_0_0_7"/>
<feature type="region of interest" description="Disordered" evidence="1">
    <location>
        <begin position="323"/>
        <end position="361"/>
    </location>
</feature>
<evidence type="ECO:0000313" key="2">
    <source>
        <dbReference type="EMBL" id="EIG53913.1"/>
    </source>
</evidence>
<dbReference type="EMBL" id="JH600068">
    <property type="protein sequence ID" value="EIG53913.1"/>
    <property type="molecule type" value="Genomic_DNA"/>
</dbReference>
<feature type="region of interest" description="Disordered" evidence="1">
    <location>
        <begin position="145"/>
        <end position="173"/>
    </location>
</feature>
<dbReference type="eggNOG" id="ENOG5032SQF">
    <property type="taxonomic scope" value="Bacteria"/>
</dbReference>
<dbReference type="Pfam" id="PF17278">
    <property type="entry name" value="DUF5343"/>
    <property type="match status" value="1"/>
</dbReference>
<feature type="region of interest" description="Disordered" evidence="1">
    <location>
        <begin position="265"/>
        <end position="305"/>
    </location>
</feature>
<dbReference type="AlphaFoldDB" id="I2Q2A7"/>
<dbReference type="InterPro" id="IPR035235">
    <property type="entry name" value="DUF5343"/>
</dbReference>
<accession>I2Q2A7</accession>
<evidence type="ECO:0000256" key="1">
    <source>
        <dbReference type="SAM" id="MobiDB-lite"/>
    </source>
</evidence>
<organism evidence="2">
    <name type="scientific">Desulfovibrio sp. U5L</name>
    <dbReference type="NCBI Taxonomy" id="596152"/>
    <lineage>
        <taxon>Bacteria</taxon>
        <taxon>Pseudomonadati</taxon>
        <taxon>Thermodesulfobacteriota</taxon>
        <taxon>Desulfovibrionia</taxon>
        <taxon>Desulfovibrionales</taxon>
        <taxon>Desulfovibrionaceae</taxon>
        <taxon>Desulfovibrio</taxon>
    </lineage>
</organism>
<dbReference type="OrthoDB" id="5186897at2"/>
<sequence>MSLPSAYSLKTSALPRYFQAMAQASIPEKFDAAFLAHLGFRFAIDRPFVDILRELGFLTSDGTPTGRYHAFHAGEKKQTLARCILDAYQDLFSLCADAYALRADDIFEKLKGLSADNKNDIMIAGIAKTFLALCQYAGLGQEAVAEDEPAAAPPEPASPAGHALPPVADAPQPATEESLLLDLDAALEDQALRDELAFLDDAAQASSPGQGLARALSDPVPAAIATPRLDAVAAALAAATPPADARPQQEKAEEAIHPAAVAPAPAAPEGLVPDLSEAGPAPGTEFPAGPAARLVPPPPTNGTPENTLAGETLLALIRDVRARAAQEPDADTPGDAAAKNENTHNAGEPGPAGRNSGQDAGRAVQDELLGRIMLVLPESRDPGVYDAIFTSLKNNFL</sequence>
<reference evidence="2" key="1">
    <citation type="submission" date="2011-11" db="EMBL/GenBank/DDBJ databases">
        <title>Improved High-Quality Draft sequence of Desulfovibrio sp. U5L.</title>
        <authorList>
            <consortium name="US DOE Joint Genome Institute"/>
            <person name="Lucas S."/>
            <person name="Han J."/>
            <person name="Lapidus A."/>
            <person name="Cheng J.-F."/>
            <person name="Goodwin L."/>
            <person name="Pitluck S."/>
            <person name="Peters L."/>
            <person name="Ovchinnikova G."/>
            <person name="Held B."/>
            <person name="Detter J.C."/>
            <person name="Han C."/>
            <person name="Tapia R."/>
            <person name="Land M."/>
            <person name="Hauser L."/>
            <person name="Kyrpides N."/>
            <person name="Ivanova N."/>
            <person name="Pagani I."/>
            <person name="Gabster J."/>
            <person name="Walker C."/>
            <person name="Stolyar S."/>
            <person name="Stahl D."/>
            <person name="Arkin A."/>
            <person name="Dehal P."/>
            <person name="Hazen T."/>
            <person name="Woyke T."/>
        </authorList>
    </citation>
    <scope>NUCLEOTIDE SEQUENCE [LARGE SCALE GENOMIC DNA]</scope>
    <source>
        <strain evidence="2">U5L</strain>
    </source>
</reference>
<evidence type="ECO:0008006" key="3">
    <source>
        <dbReference type="Google" id="ProtNLM"/>
    </source>
</evidence>
<name>I2Q2A7_9BACT</name>
<gene>
    <name evidence="2" type="ORF">DesU5LDRAFT_2247</name>
</gene>
<protein>
    <recommendedName>
        <fullName evidence="3">DUF5343 domain-containing protein</fullName>
    </recommendedName>
</protein>